<reference evidence="1" key="1">
    <citation type="submission" date="2015-08" db="EMBL/GenBank/DDBJ databases">
        <authorList>
            <person name="Babu N.S."/>
            <person name="Beckwith C.J."/>
            <person name="Beseler K.G."/>
            <person name="Brison A."/>
            <person name="Carone J.V."/>
            <person name="Caskin T.P."/>
            <person name="Diamond M."/>
            <person name="Durham M.E."/>
            <person name="Foxe J.M."/>
            <person name="Go M."/>
            <person name="Henderson B.A."/>
            <person name="Jones I.B."/>
            <person name="McGettigan J.A."/>
            <person name="Micheletti S.J."/>
            <person name="Nasrallah M.E."/>
            <person name="Ortiz D."/>
            <person name="Piller C.R."/>
            <person name="Privatt S.R."/>
            <person name="Schneider S.L."/>
            <person name="Sharp S."/>
            <person name="Smith T.C."/>
            <person name="Stanton J.D."/>
            <person name="Ullery H.E."/>
            <person name="Wilson R.J."/>
            <person name="Serrano M.G."/>
            <person name="Buck G."/>
            <person name="Lee V."/>
            <person name="Wang Y."/>
            <person name="Carvalho R."/>
            <person name="Voegtly L."/>
            <person name="Shi R."/>
            <person name="Duckworth R."/>
            <person name="Johnson A."/>
            <person name="Loviza R."/>
            <person name="Walstead R."/>
            <person name="Shah Z."/>
            <person name="Kiflezghi M."/>
            <person name="Wade K."/>
            <person name="Ball S.L."/>
            <person name="Bradley K.W."/>
            <person name="Asai D.J."/>
            <person name="Bowman C.A."/>
            <person name="Russell D.A."/>
            <person name="Pope W.H."/>
            <person name="Jacobs-Sera D."/>
            <person name="Hendrix R.W."/>
            <person name="Hatfull G.F."/>
        </authorList>
    </citation>
    <scope>NUCLEOTIDE SEQUENCE</scope>
</reference>
<dbReference type="AlphaFoldDB" id="A0A2P2C1K0"/>
<gene>
    <name evidence="1" type="ORF">NOCA110002</name>
</gene>
<protein>
    <recommendedName>
        <fullName evidence="2">DUF937 domain-containing protein</fullName>
    </recommendedName>
</protein>
<name>A0A2P2C1K0_9ZZZZ</name>
<dbReference type="Pfam" id="PF06078">
    <property type="entry name" value="DUF937"/>
    <property type="match status" value="1"/>
</dbReference>
<proteinExistence type="predicted"/>
<dbReference type="InterPro" id="IPR009282">
    <property type="entry name" value="DUF937"/>
</dbReference>
<accession>A0A2P2C1K0</accession>
<dbReference type="EMBL" id="CZKB01000001">
    <property type="protein sequence ID" value="CUR55864.1"/>
    <property type="molecule type" value="Genomic_DNA"/>
</dbReference>
<sequence>MADHTSDLDELRASLPIDQIAGQLGEDPDDVRRAVDVALPALLGGLRANAEDPGGEASLAEAIGQHDASVATPPIDLADVDPQDGERITAHIFGGHQDQVVHQLGSTGAGSSLVQKLLPILAPIVLSYVAKQMGAKGGAAGGGVLGTILSSILAGAAQGSGGSSRSQPSGGLGGVLGDLLGGLLGGGRKG</sequence>
<evidence type="ECO:0008006" key="2">
    <source>
        <dbReference type="Google" id="ProtNLM"/>
    </source>
</evidence>
<organism evidence="1">
    <name type="scientific">metagenome</name>
    <dbReference type="NCBI Taxonomy" id="256318"/>
    <lineage>
        <taxon>unclassified sequences</taxon>
        <taxon>metagenomes</taxon>
    </lineage>
</organism>
<evidence type="ECO:0000313" key="1">
    <source>
        <dbReference type="EMBL" id="CUR55864.1"/>
    </source>
</evidence>